<dbReference type="SMART" id="SM00358">
    <property type="entry name" value="DSRM"/>
    <property type="match status" value="1"/>
</dbReference>
<dbReference type="InterPro" id="IPR014720">
    <property type="entry name" value="dsRBD_dom"/>
</dbReference>
<gene>
    <name evidence="4" type="ORF">CASFOL_028471</name>
</gene>
<evidence type="ECO:0000256" key="2">
    <source>
        <dbReference type="PROSITE-ProRule" id="PRU00266"/>
    </source>
</evidence>
<organism evidence="4 5">
    <name type="scientific">Castilleja foliolosa</name>
    <dbReference type="NCBI Taxonomy" id="1961234"/>
    <lineage>
        <taxon>Eukaryota</taxon>
        <taxon>Viridiplantae</taxon>
        <taxon>Streptophyta</taxon>
        <taxon>Embryophyta</taxon>
        <taxon>Tracheophyta</taxon>
        <taxon>Spermatophyta</taxon>
        <taxon>Magnoliopsida</taxon>
        <taxon>eudicotyledons</taxon>
        <taxon>Gunneridae</taxon>
        <taxon>Pentapetalae</taxon>
        <taxon>asterids</taxon>
        <taxon>lamiids</taxon>
        <taxon>Lamiales</taxon>
        <taxon>Orobanchaceae</taxon>
        <taxon>Pedicularideae</taxon>
        <taxon>Castillejinae</taxon>
        <taxon>Castilleja</taxon>
    </lineage>
</organism>
<evidence type="ECO:0000259" key="3">
    <source>
        <dbReference type="PROSITE" id="PS50137"/>
    </source>
</evidence>
<evidence type="ECO:0000313" key="4">
    <source>
        <dbReference type="EMBL" id="KAL3627108.1"/>
    </source>
</evidence>
<dbReference type="InterPro" id="IPR051247">
    <property type="entry name" value="RLC_Component"/>
</dbReference>
<keyword evidence="1 2" id="KW-0694">RNA-binding</keyword>
<dbReference type="EMBL" id="JAVIJP010000039">
    <property type="protein sequence ID" value="KAL3627108.1"/>
    <property type="molecule type" value="Genomic_DNA"/>
</dbReference>
<proteinExistence type="predicted"/>
<dbReference type="Gene3D" id="3.30.160.20">
    <property type="match status" value="1"/>
</dbReference>
<dbReference type="SUPFAM" id="SSF54768">
    <property type="entry name" value="dsRNA-binding domain-like"/>
    <property type="match status" value="1"/>
</dbReference>
<accession>A0ABD3CC00</accession>
<dbReference type="PANTHER" id="PTHR46205">
    <property type="entry name" value="LOQUACIOUS, ISOFORM B"/>
    <property type="match status" value="1"/>
</dbReference>
<name>A0ABD3CC00_9LAMI</name>
<reference evidence="5" key="1">
    <citation type="journal article" date="2024" name="IScience">
        <title>Strigolactones Initiate the Formation of Haustorium-like Structures in Castilleja.</title>
        <authorList>
            <person name="Buerger M."/>
            <person name="Peterson D."/>
            <person name="Chory J."/>
        </authorList>
    </citation>
    <scope>NUCLEOTIDE SEQUENCE [LARGE SCALE GENOMIC DNA]</scope>
</reference>
<dbReference type="AlphaFoldDB" id="A0ABD3CC00"/>
<keyword evidence="5" id="KW-1185">Reference proteome</keyword>
<evidence type="ECO:0000256" key="1">
    <source>
        <dbReference type="ARBA" id="ARBA00022884"/>
    </source>
</evidence>
<comment type="caution">
    <text evidence="4">The sequence shown here is derived from an EMBL/GenBank/DDBJ whole genome shotgun (WGS) entry which is preliminary data.</text>
</comment>
<dbReference type="GO" id="GO:0003723">
    <property type="term" value="F:RNA binding"/>
    <property type="evidence" value="ECO:0007669"/>
    <property type="project" value="UniProtKB-UniRule"/>
</dbReference>
<dbReference type="PANTHER" id="PTHR46205:SF3">
    <property type="entry name" value="LOQUACIOUS, ISOFORM B"/>
    <property type="match status" value="1"/>
</dbReference>
<protein>
    <recommendedName>
        <fullName evidence="3">DRBM domain-containing protein</fullName>
    </recommendedName>
</protein>
<evidence type="ECO:0000313" key="5">
    <source>
        <dbReference type="Proteomes" id="UP001632038"/>
    </source>
</evidence>
<dbReference type="Proteomes" id="UP001632038">
    <property type="component" value="Unassembled WGS sequence"/>
</dbReference>
<sequence>MVFVCVGCEAVMQRSAVVHGDGQQVFSLCPGPKGASGRTWPIRRALSDNLIIANLITLAINLQKMEGPIAALKELCMMEGLGVAFQTQPQFSANPGLRNEVYAQVEVNGQVLGKGIRLTWDEAKSEAAEKALVALKSMPGQFSYRYQGSPSILQSETIRELTKTSQALWFWISRMFGAKRLRLRAIVRAKTLLTNNSSTNEAHGSTRSRKAHVGLGTSQDRIIRALERVAYLEA</sequence>
<dbReference type="PROSITE" id="PS50137">
    <property type="entry name" value="DS_RBD"/>
    <property type="match status" value="1"/>
</dbReference>
<feature type="domain" description="DRBM" evidence="3">
    <location>
        <begin position="67"/>
        <end position="137"/>
    </location>
</feature>